<evidence type="ECO:0000313" key="1">
    <source>
        <dbReference type="EMBL" id="AVK06023.1"/>
    </source>
</evidence>
<dbReference type="AlphaFoldDB" id="A0A2R3IVZ7"/>
<sequence length="100" mass="11162">MTGDKSSAWEYVVIRHLNSEVNASQFTIGKAELRTLLQSKEVVSAPITRTLESAQGIRYIREVNLSRPIGIDKFSGQPTSTMTVLTDRFGNLITTRNNFS</sequence>
<gene>
    <name evidence="1" type="ORF">CSB93_4079</name>
</gene>
<evidence type="ECO:0000313" key="2">
    <source>
        <dbReference type="Proteomes" id="UP000238390"/>
    </source>
</evidence>
<keyword evidence="2" id="KW-1185">Reference proteome</keyword>
<accession>A0A2R3IVZ7</accession>
<proteinExistence type="predicted"/>
<dbReference type="Proteomes" id="UP000238390">
    <property type="component" value="Chromosome"/>
</dbReference>
<dbReference type="EMBL" id="CP027169">
    <property type="protein sequence ID" value="AVK06023.1"/>
    <property type="molecule type" value="Genomic_DNA"/>
</dbReference>
<reference evidence="1 2" key="1">
    <citation type="submission" date="2018-02" db="EMBL/GenBank/DDBJ databases">
        <title>FDA/CDC Antimicrobial Resistant Isolate Bank Genome Sequencing.</title>
        <authorList>
            <person name="Benahmed F.H."/>
            <person name="Lutgring J.D."/>
            <person name="Yoo B."/>
            <person name="Machado M."/>
            <person name="Brown A."/>
            <person name="McAllister G."/>
            <person name="Perry A."/>
            <person name="Halpin A.L."/>
            <person name="Vavikolanu K."/>
            <person name="Ott S."/>
            <person name="Zhao X."/>
            <person name="Tallon L.J."/>
            <person name="Sadzewicz L."/>
            <person name="Aluvathingal J."/>
            <person name="Nadendla S."/>
            <person name="Voskania-kordi A."/>
            <person name="Simonyan V."/>
            <person name="Patel J."/>
            <person name="Shawar R.M."/>
        </authorList>
    </citation>
    <scope>NUCLEOTIDE SEQUENCE [LARGE SCALE GENOMIC DNA]</scope>
    <source>
        <strain evidence="1 2">AR_0356</strain>
    </source>
</reference>
<organism evidence="1 2">
    <name type="scientific">Pseudomonas paraeruginosa</name>
    <dbReference type="NCBI Taxonomy" id="2994495"/>
    <lineage>
        <taxon>Bacteria</taxon>
        <taxon>Pseudomonadati</taxon>
        <taxon>Pseudomonadota</taxon>
        <taxon>Gammaproteobacteria</taxon>
        <taxon>Pseudomonadales</taxon>
        <taxon>Pseudomonadaceae</taxon>
        <taxon>Pseudomonas</taxon>
    </lineage>
</organism>
<name>A0A2R3IVZ7_9PSED</name>
<protein>
    <submittedName>
        <fullName evidence="1">Filamentous hemagglutinin</fullName>
    </submittedName>
</protein>